<reference evidence="2 3" key="1">
    <citation type="submission" date="2020-08" db="EMBL/GenBank/DDBJ databases">
        <title>Genomic Encyclopedia of Type Strains, Phase IV (KMG-IV): sequencing the most valuable type-strain genomes for metagenomic binning, comparative biology and taxonomic classification.</title>
        <authorList>
            <person name="Goeker M."/>
        </authorList>
    </citation>
    <scope>NUCLEOTIDE SEQUENCE [LARGE SCALE GENOMIC DNA]</scope>
    <source>
        <strain evidence="2 3">DSM 100044</strain>
    </source>
</reference>
<accession>A0A7W9BAC0</accession>
<evidence type="ECO:0000313" key="3">
    <source>
        <dbReference type="Proteomes" id="UP000546200"/>
    </source>
</evidence>
<dbReference type="Pfam" id="PF07238">
    <property type="entry name" value="PilZ"/>
    <property type="match status" value="1"/>
</dbReference>
<dbReference type="Proteomes" id="UP000546200">
    <property type="component" value="Unassembled WGS sequence"/>
</dbReference>
<dbReference type="GO" id="GO:0035438">
    <property type="term" value="F:cyclic-di-GMP binding"/>
    <property type="evidence" value="ECO:0007669"/>
    <property type="project" value="InterPro"/>
</dbReference>
<organism evidence="2 3">
    <name type="scientific">Sphingomonas aerophila</name>
    <dbReference type="NCBI Taxonomy" id="1344948"/>
    <lineage>
        <taxon>Bacteria</taxon>
        <taxon>Pseudomonadati</taxon>
        <taxon>Pseudomonadota</taxon>
        <taxon>Alphaproteobacteria</taxon>
        <taxon>Sphingomonadales</taxon>
        <taxon>Sphingomonadaceae</taxon>
        <taxon>Sphingomonas</taxon>
    </lineage>
</organism>
<dbReference type="InterPro" id="IPR009875">
    <property type="entry name" value="PilZ_domain"/>
</dbReference>
<dbReference type="EMBL" id="JACIJK010000001">
    <property type="protein sequence ID" value="MBB5713551.1"/>
    <property type="molecule type" value="Genomic_DNA"/>
</dbReference>
<dbReference type="RefSeq" id="WP_184053970.1">
    <property type="nucleotide sequence ID" value="NZ_JACIJK010000001.1"/>
</dbReference>
<evidence type="ECO:0000313" key="2">
    <source>
        <dbReference type="EMBL" id="MBB5713551.1"/>
    </source>
</evidence>
<proteinExistence type="predicted"/>
<evidence type="ECO:0000259" key="1">
    <source>
        <dbReference type="Pfam" id="PF07238"/>
    </source>
</evidence>
<name>A0A7W9BAC0_9SPHN</name>
<comment type="caution">
    <text evidence="2">The sequence shown here is derived from an EMBL/GenBank/DDBJ whole genome shotgun (WGS) entry which is preliminary data.</text>
</comment>
<keyword evidence="3" id="KW-1185">Reference proteome</keyword>
<protein>
    <recommendedName>
        <fullName evidence="1">PilZ domain-containing protein</fullName>
    </recommendedName>
</protein>
<feature type="domain" description="PilZ" evidence="1">
    <location>
        <begin position="11"/>
        <end position="90"/>
    </location>
</feature>
<dbReference type="SUPFAM" id="SSF141371">
    <property type="entry name" value="PilZ domain-like"/>
    <property type="match status" value="1"/>
</dbReference>
<gene>
    <name evidence="2" type="ORF">FHS94_000370</name>
</gene>
<sequence>MLTTLMPSGLRPREPRTRVVVPCRLNLKGIWSDGCIHNLSSRGLLIASDNPPPLGSYVDIRRGSLVIIARVAWKRDRFFGVRTQDRISVESLISEPRRASAPAGSAERRAQARHMADAAVARRIERHRRLSSLFQYDSIASVAAAAAVFGAIEIHDFLSRSLDPIRTALGG</sequence>
<dbReference type="AlphaFoldDB" id="A0A7W9BAC0"/>